<evidence type="ECO:0000313" key="2">
    <source>
        <dbReference type="Proteomes" id="UP000306416"/>
    </source>
</evidence>
<dbReference type="AlphaFoldDB" id="A0A4S1CE53"/>
<keyword evidence="2" id="KW-1185">Reference proteome</keyword>
<dbReference type="RefSeq" id="WP_135871571.1">
    <property type="nucleotide sequence ID" value="NZ_SRSC01000003.1"/>
</dbReference>
<comment type="caution">
    <text evidence="1">The sequence shown here is derived from an EMBL/GenBank/DDBJ whole genome shotgun (WGS) entry which is preliminary data.</text>
</comment>
<name>A0A4S1CE53_9BACT</name>
<reference evidence="1 2" key="1">
    <citation type="submission" date="2019-04" db="EMBL/GenBank/DDBJ databases">
        <title>Geobacter oryzae sp. nov., ferric-reducing bacteria isolated from paddy soil.</title>
        <authorList>
            <person name="Xu Z."/>
            <person name="Masuda Y."/>
            <person name="Itoh H."/>
            <person name="Senoo K."/>
        </authorList>
    </citation>
    <scope>NUCLEOTIDE SEQUENCE [LARGE SCALE GENOMIC DNA]</scope>
    <source>
        <strain evidence="1 2">Red111</strain>
    </source>
</reference>
<dbReference type="EMBL" id="SRSC01000003">
    <property type="protein sequence ID" value="TGU71729.1"/>
    <property type="molecule type" value="Genomic_DNA"/>
</dbReference>
<organism evidence="1 2">
    <name type="scientific">Geomonas terrae</name>
    <dbReference type="NCBI Taxonomy" id="2562681"/>
    <lineage>
        <taxon>Bacteria</taxon>
        <taxon>Pseudomonadati</taxon>
        <taxon>Thermodesulfobacteriota</taxon>
        <taxon>Desulfuromonadia</taxon>
        <taxon>Geobacterales</taxon>
        <taxon>Geobacteraceae</taxon>
        <taxon>Geomonas</taxon>
    </lineage>
</organism>
<proteinExistence type="predicted"/>
<dbReference type="Proteomes" id="UP000306416">
    <property type="component" value="Unassembled WGS sequence"/>
</dbReference>
<accession>A0A4S1CE53</accession>
<sequence length="120" mass="13432">MRELDLVVYAGYPGSLKQHIVPRLATLKAFTCVGAISTVEQDQFSVRISEAMWEQEGDVSDDFQPGGISGAPVFSLFDFWDRKVKRREPKLVGFIQEGMAWASLQQKHYAVHATVLTGML</sequence>
<evidence type="ECO:0000313" key="1">
    <source>
        <dbReference type="EMBL" id="TGU71729.1"/>
    </source>
</evidence>
<protein>
    <submittedName>
        <fullName evidence="1">Uncharacterized protein</fullName>
    </submittedName>
</protein>
<gene>
    <name evidence="1" type="ORF">E4633_15625</name>
</gene>